<accession>A0A0F9FXV1</accession>
<sequence length="87" mass="10166">MTFLVTLKKYNPLNIFKAIKLITIRNIVKTLLALIQLALAGWIMLNCFMIFFANEPLAIIKYSWLIIVICAIYWYLDKLKETPNEAE</sequence>
<feature type="transmembrane region" description="Helical" evidence="1">
    <location>
        <begin position="59"/>
        <end position="76"/>
    </location>
</feature>
<evidence type="ECO:0000256" key="1">
    <source>
        <dbReference type="SAM" id="Phobius"/>
    </source>
</evidence>
<dbReference type="EMBL" id="LAZR01022091">
    <property type="protein sequence ID" value="KKL83071.1"/>
    <property type="molecule type" value="Genomic_DNA"/>
</dbReference>
<proteinExistence type="predicted"/>
<evidence type="ECO:0000313" key="2">
    <source>
        <dbReference type="EMBL" id="KKL83071.1"/>
    </source>
</evidence>
<keyword evidence="1" id="KW-1133">Transmembrane helix</keyword>
<gene>
    <name evidence="2" type="ORF">LCGC14_1978430</name>
</gene>
<comment type="caution">
    <text evidence="2">The sequence shown here is derived from an EMBL/GenBank/DDBJ whole genome shotgun (WGS) entry which is preliminary data.</text>
</comment>
<feature type="transmembrane region" description="Helical" evidence="1">
    <location>
        <begin position="30"/>
        <end position="53"/>
    </location>
</feature>
<organism evidence="2">
    <name type="scientific">marine sediment metagenome</name>
    <dbReference type="NCBI Taxonomy" id="412755"/>
    <lineage>
        <taxon>unclassified sequences</taxon>
        <taxon>metagenomes</taxon>
        <taxon>ecological metagenomes</taxon>
    </lineage>
</organism>
<keyword evidence="1" id="KW-0812">Transmembrane</keyword>
<keyword evidence="1" id="KW-0472">Membrane</keyword>
<name>A0A0F9FXV1_9ZZZZ</name>
<protein>
    <submittedName>
        <fullName evidence="2">Uncharacterized protein</fullName>
    </submittedName>
</protein>
<reference evidence="2" key="1">
    <citation type="journal article" date="2015" name="Nature">
        <title>Complex archaea that bridge the gap between prokaryotes and eukaryotes.</title>
        <authorList>
            <person name="Spang A."/>
            <person name="Saw J.H."/>
            <person name="Jorgensen S.L."/>
            <person name="Zaremba-Niedzwiedzka K."/>
            <person name="Martijn J."/>
            <person name="Lind A.E."/>
            <person name="van Eijk R."/>
            <person name="Schleper C."/>
            <person name="Guy L."/>
            <person name="Ettema T.J."/>
        </authorList>
    </citation>
    <scope>NUCLEOTIDE SEQUENCE</scope>
</reference>
<dbReference type="AlphaFoldDB" id="A0A0F9FXV1"/>